<accession>A0A5J4UJ01</accession>
<dbReference type="Proteomes" id="UP000324800">
    <property type="component" value="Unassembled WGS sequence"/>
</dbReference>
<comment type="caution">
    <text evidence="1">The sequence shown here is derived from an EMBL/GenBank/DDBJ whole genome shotgun (WGS) entry which is preliminary data.</text>
</comment>
<proteinExistence type="predicted"/>
<dbReference type="AlphaFoldDB" id="A0A5J4UJ01"/>
<reference evidence="1 2" key="1">
    <citation type="submission" date="2019-03" db="EMBL/GenBank/DDBJ databases">
        <title>Single cell metagenomics reveals metabolic interactions within the superorganism composed of flagellate Streblomastix strix and complex community of Bacteroidetes bacteria on its surface.</title>
        <authorList>
            <person name="Treitli S.C."/>
            <person name="Kolisko M."/>
            <person name="Husnik F."/>
            <person name="Keeling P."/>
            <person name="Hampl V."/>
        </authorList>
    </citation>
    <scope>NUCLEOTIDE SEQUENCE [LARGE SCALE GENOMIC DNA]</scope>
    <source>
        <strain evidence="1">ST1C</strain>
    </source>
</reference>
<organism evidence="1 2">
    <name type="scientific">Streblomastix strix</name>
    <dbReference type="NCBI Taxonomy" id="222440"/>
    <lineage>
        <taxon>Eukaryota</taxon>
        <taxon>Metamonada</taxon>
        <taxon>Preaxostyla</taxon>
        <taxon>Oxymonadida</taxon>
        <taxon>Streblomastigidae</taxon>
        <taxon>Streblomastix</taxon>
    </lineage>
</organism>
<evidence type="ECO:0000313" key="1">
    <source>
        <dbReference type="EMBL" id="KAA6370184.1"/>
    </source>
</evidence>
<evidence type="ECO:0000313" key="2">
    <source>
        <dbReference type="Proteomes" id="UP000324800"/>
    </source>
</evidence>
<dbReference type="EMBL" id="SNRW01015642">
    <property type="protein sequence ID" value="KAA6370184.1"/>
    <property type="molecule type" value="Genomic_DNA"/>
</dbReference>
<sequence>WTGMMVSPLEALKELYWWIKKIAENKKQQIQDPIPQATVVTDTSPQGWGATLELDSGEVLVAHGALLSHQIHLTSNRKELQAIHLGIIAFAKVCKELQVTNLLIRSDNSTAVFDLRRLNKNNMEHPTKSRSIRIIDNETTTALNNSQYKRLTSPMDRRVLKHQDQRDPINTPSNSNYVKSNFISQQRSNFSNSYSTMVTGPSIVYKLNESIKQVPYPWTVMSMPNQGTKHGKPKKLFTTWKDSSIPHGPEVEKGRIFLTQILDRIGLSRGVQQLLINGQGFETQRHYLYSMRILAEFSYEHGLCIDQLLSISPGFYFQK</sequence>
<feature type="non-terminal residue" evidence="1">
    <location>
        <position position="1"/>
    </location>
</feature>
<name>A0A5J4UJ01_9EUKA</name>
<gene>
    <name evidence="1" type="ORF">EZS28_034288</name>
</gene>
<protein>
    <submittedName>
        <fullName evidence="1">Uncharacterized protein</fullName>
    </submittedName>
</protein>